<feature type="region of interest" description="Disordered" evidence="3">
    <location>
        <begin position="292"/>
        <end position="332"/>
    </location>
</feature>
<name>A0A8H6C3D0_CANAX</name>
<accession>A0A8H6C3D0</accession>
<evidence type="ECO:0000313" key="4">
    <source>
        <dbReference type="EMBL" id="KAF6071221.1"/>
    </source>
</evidence>
<dbReference type="GO" id="GO:0005730">
    <property type="term" value="C:nucleolus"/>
    <property type="evidence" value="ECO:0007669"/>
    <property type="project" value="TreeGrafter"/>
</dbReference>
<feature type="compositionally biased region" description="Basic residues" evidence="3">
    <location>
        <begin position="322"/>
        <end position="332"/>
    </location>
</feature>
<dbReference type="PANTHER" id="PTHR22691">
    <property type="entry name" value="YEAST SPT2-RELATED"/>
    <property type="match status" value="1"/>
</dbReference>
<organism evidence="4 5">
    <name type="scientific">Candida albicans</name>
    <name type="common">Yeast</name>
    <dbReference type="NCBI Taxonomy" id="5476"/>
    <lineage>
        <taxon>Eukaryota</taxon>
        <taxon>Fungi</taxon>
        <taxon>Dikarya</taxon>
        <taxon>Ascomycota</taxon>
        <taxon>Saccharomycotina</taxon>
        <taxon>Pichiomycetes</taxon>
        <taxon>Debaryomycetaceae</taxon>
        <taxon>Candida/Lodderomyces clade</taxon>
        <taxon>Candida</taxon>
    </lineage>
</organism>
<protein>
    <submittedName>
        <fullName evidence="4">SPT2 chromatin family protein</fullName>
    </submittedName>
</protein>
<feature type="compositionally biased region" description="Pro residues" evidence="3">
    <location>
        <begin position="109"/>
        <end position="118"/>
    </location>
</feature>
<feature type="compositionally biased region" description="Low complexity" evidence="3">
    <location>
        <begin position="75"/>
        <end position="108"/>
    </location>
</feature>
<dbReference type="GO" id="GO:0006334">
    <property type="term" value="P:nucleosome assembly"/>
    <property type="evidence" value="ECO:0007669"/>
    <property type="project" value="TreeGrafter"/>
</dbReference>
<dbReference type="PANTHER" id="PTHR22691:SF8">
    <property type="entry name" value="PROTEIN SPT2 HOMOLOG"/>
    <property type="match status" value="1"/>
</dbReference>
<dbReference type="GO" id="GO:0042393">
    <property type="term" value="F:histone binding"/>
    <property type="evidence" value="ECO:0007669"/>
    <property type="project" value="TreeGrafter"/>
</dbReference>
<feature type="compositionally biased region" description="Acidic residues" evidence="3">
    <location>
        <begin position="235"/>
        <end position="257"/>
    </location>
</feature>
<feature type="compositionally biased region" description="Basic and acidic residues" evidence="3">
    <location>
        <begin position="56"/>
        <end position="72"/>
    </location>
</feature>
<evidence type="ECO:0000256" key="3">
    <source>
        <dbReference type="SAM" id="MobiDB-lite"/>
    </source>
</evidence>
<evidence type="ECO:0000313" key="5">
    <source>
        <dbReference type="Proteomes" id="UP000536275"/>
    </source>
</evidence>
<evidence type="ECO:0000256" key="1">
    <source>
        <dbReference type="ARBA" id="ARBA00006461"/>
    </source>
</evidence>
<reference evidence="4 5" key="1">
    <citation type="submission" date="2020-03" db="EMBL/GenBank/DDBJ databases">
        <title>FDA dAtabase for Regulatory Grade micrObial Sequences (FDA-ARGOS): Supporting development and validation of Infectious Disease Dx tests.</title>
        <authorList>
            <person name="Campos J."/>
            <person name="Goldberg B."/>
            <person name="Tallon L."/>
            <person name="Sadzewicz L."/>
            <person name="Vavikolanu K."/>
            <person name="Mehta A."/>
            <person name="Aluvathingal J."/>
            <person name="Nadendla S."/>
            <person name="Nandy P."/>
            <person name="Geyer C."/>
            <person name="Yan Y."/>
            <person name="Sichtig H."/>
        </authorList>
    </citation>
    <scope>NUCLEOTIDE SEQUENCE [LARGE SCALE GENOMIC DNA]</scope>
    <source>
        <strain evidence="4 5">FDAARGOS_656</strain>
    </source>
</reference>
<dbReference type="GO" id="GO:0006360">
    <property type="term" value="P:transcription by RNA polymerase I"/>
    <property type="evidence" value="ECO:0007669"/>
    <property type="project" value="TreeGrafter"/>
</dbReference>
<gene>
    <name evidence="4" type="ORF">FOB64_001627</name>
</gene>
<dbReference type="GO" id="GO:0003677">
    <property type="term" value="F:DNA binding"/>
    <property type="evidence" value="ECO:0007669"/>
    <property type="project" value="TreeGrafter"/>
</dbReference>
<evidence type="ECO:0000256" key="2">
    <source>
        <dbReference type="ARBA" id="ARBA00023054"/>
    </source>
</evidence>
<dbReference type="Pfam" id="PF08243">
    <property type="entry name" value="SPT2"/>
    <property type="match status" value="1"/>
</dbReference>
<comment type="similarity">
    <text evidence="1">Belongs to the SPT2 family.</text>
</comment>
<feature type="compositionally biased region" description="Basic and acidic residues" evidence="3">
    <location>
        <begin position="149"/>
        <end position="159"/>
    </location>
</feature>
<dbReference type="EMBL" id="JABWAD010000021">
    <property type="protein sequence ID" value="KAF6071221.1"/>
    <property type="molecule type" value="Genomic_DNA"/>
</dbReference>
<proteinExistence type="inferred from homology"/>
<feature type="compositionally biased region" description="Polar residues" evidence="3">
    <location>
        <begin position="167"/>
        <end position="187"/>
    </location>
</feature>
<feature type="compositionally biased region" description="Basic and acidic residues" evidence="3">
    <location>
        <begin position="128"/>
        <end position="139"/>
    </location>
</feature>
<sequence length="332" mass="38242">MGLSSILQQIEKKGKIQQKQVPVEKKSDTVVTKDKFKNYSQDRPIDPVVARLKEKRRLEREQKERELREKKGLPPKKTTTSKPKSSTSTRSGSRQPSSQRSRTSSPSLAPQPPQPPQPPKKKLNYNELLKKAATIDHNKLSINLLQKSKSPEAKSKPLDTKSGPAPRQSTQKPIGNPRHTSPPTTAYPQKPHVKPIPQRASKPVPVIKAPLPPRQPSSKIKQRLEEKRKSRSYEEVEEEDDLSDFVEDDEEYDDGYGADEINREEIWAMFNKGKKRSMYYGDDYDSDDMEATGAEIFDEEYQSRLDAEREDRREMEEEKRLQALKRKRLNRS</sequence>
<feature type="region of interest" description="Disordered" evidence="3">
    <location>
        <begin position="1"/>
        <end position="258"/>
    </location>
</feature>
<keyword evidence="2" id="KW-0175">Coiled coil</keyword>
<feature type="compositionally biased region" description="Basic and acidic residues" evidence="3">
    <location>
        <begin position="22"/>
        <end position="37"/>
    </location>
</feature>
<dbReference type="InterPro" id="IPR013256">
    <property type="entry name" value="Chromatin_SPT2"/>
</dbReference>
<dbReference type="AlphaFoldDB" id="A0A8H6C3D0"/>
<comment type="caution">
    <text evidence="4">The sequence shown here is derived from an EMBL/GenBank/DDBJ whole genome shotgun (WGS) entry which is preliminary data.</text>
</comment>
<feature type="compositionally biased region" description="Basic and acidic residues" evidence="3">
    <location>
        <begin position="301"/>
        <end position="321"/>
    </location>
</feature>
<dbReference type="Proteomes" id="UP000536275">
    <property type="component" value="Unassembled WGS sequence"/>
</dbReference>
<dbReference type="SMART" id="SM00784">
    <property type="entry name" value="SPT2"/>
    <property type="match status" value="1"/>
</dbReference>
<feature type="compositionally biased region" description="Basic and acidic residues" evidence="3">
    <location>
        <begin position="222"/>
        <end position="234"/>
    </location>
</feature>